<proteinExistence type="predicted"/>
<dbReference type="CDD" id="cd04301">
    <property type="entry name" value="NAT_SF"/>
    <property type="match status" value="1"/>
</dbReference>
<dbReference type="PANTHER" id="PTHR43877:SF2">
    <property type="entry name" value="AMINOALKYLPHOSPHONATE N-ACETYLTRANSFERASE-RELATED"/>
    <property type="match status" value="1"/>
</dbReference>
<evidence type="ECO:0000256" key="2">
    <source>
        <dbReference type="ARBA" id="ARBA00023315"/>
    </source>
</evidence>
<sequence length="188" mass="22038">MSNNCRSIFYRIKLIKERGDHMIREGCFEDLEQIEIIIQKAKKMMLLEGNDQWNEDYPTKKHYESDLHNGKLYVYEENGRLLGIACIDDQGHHEYDGIDWKISKKPYLCIKRLAVNPDTRQRGVGLAFYQYAEELAKKRKFPSLRTDTNGSNKAALRLFERAGYSYAASESHGHFKEPFVYYEKNVGQ</sequence>
<feature type="domain" description="N-acetyltransferase" evidence="3">
    <location>
        <begin position="21"/>
        <end position="187"/>
    </location>
</feature>
<dbReference type="InterPro" id="IPR000182">
    <property type="entry name" value="GNAT_dom"/>
</dbReference>
<dbReference type="AlphaFoldDB" id="A0A4Y8INH4"/>
<protein>
    <submittedName>
        <fullName evidence="4">GNAT family N-acetyltransferase</fullName>
    </submittedName>
</protein>
<keyword evidence="2" id="KW-0012">Acyltransferase</keyword>
<keyword evidence="1 4" id="KW-0808">Transferase</keyword>
<dbReference type="GO" id="GO:0016747">
    <property type="term" value="F:acyltransferase activity, transferring groups other than amino-acyl groups"/>
    <property type="evidence" value="ECO:0007669"/>
    <property type="project" value="InterPro"/>
</dbReference>
<reference evidence="4 5" key="1">
    <citation type="submission" date="2019-03" db="EMBL/GenBank/DDBJ databases">
        <authorList>
            <person name="He R.-H."/>
        </authorList>
    </citation>
    <scope>NUCLEOTIDE SEQUENCE [LARGE SCALE GENOMIC DNA]</scope>
    <source>
        <strain evidence="5">SH 714</strain>
    </source>
</reference>
<dbReference type="PROSITE" id="PS51186">
    <property type="entry name" value="GNAT"/>
    <property type="match status" value="1"/>
</dbReference>
<dbReference type="InterPro" id="IPR016181">
    <property type="entry name" value="Acyl_CoA_acyltransferase"/>
</dbReference>
<accession>A0A4Y8INH4</accession>
<evidence type="ECO:0000313" key="4">
    <source>
        <dbReference type="EMBL" id="TFB21703.1"/>
    </source>
</evidence>
<evidence type="ECO:0000259" key="3">
    <source>
        <dbReference type="PROSITE" id="PS51186"/>
    </source>
</evidence>
<evidence type="ECO:0000256" key="1">
    <source>
        <dbReference type="ARBA" id="ARBA00022679"/>
    </source>
</evidence>
<dbReference type="PANTHER" id="PTHR43877">
    <property type="entry name" value="AMINOALKYLPHOSPHONATE N-ACETYLTRANSFERASE-RELATED-RELATED"/>
    <property type="match status" value="1"/>
</dbReference>
<name>A0A4Y8INH4_9BACI</name>
<evidence type="ECO:0000313" key="5">
    <source>
        <dbReference type="Proteomes" id="UP000297975"/>
    </source>
</evidence>
<organism evidence="4 5">
    <name type="scientific">Filobacillus milosensis</name>
    <dbReference type="NCBI Taxonomy" id="94137"/>
    <lineage>
        <taxon>Bacteria</taxon>
        <taxon>Bacillati</taxon>
        <taxon>Bacillota</taxon>
        <taxon>Bacilli</taxon>
        <taxon>Bacillales</taxon>
        <taxon>Bacillaceae</taxon>
        <taxon>Filobacillus</taxon>
    </lineage>
</organism>
<dbReference type="InterPro" id="IPR050832">
    <property type="entry name" value="Bact_Acetyltransf"/>
</dbReference>
<dbReference type="EMBL" id="SOPW01000007">
    <property type="protein sequence ID" value="TFB21703.1"/>
    <property type="molecule type" value="Genomic_DNA"/>
</dbReference>
<dbReference type="Gene3D" id="3.40.630.30">
    <property type="match status" value="1"/>
</dbReference>
<dbReference type="Proteomes" id="UP000297975">
    <property type="component" value="Unassembled WGS sequence"/>
</dbReference>
<keyword evidence="5" id="KW-1185">Reference proteome</keyword>
<comment type="caution">
    <text evidence="4">The sequence shown here is derived from an EMBL/GenBank/DDBJ whole genome shotgun (WGS) entry which is preliminary data.</text>
</comment>
<dbReference type="SUPFAM" id="SSF55729">
    <property type="entry name" value="Acyl-CoA N-acyltransferases (Nat)"/>
    <property type="match status" value="1"/>
</dbReference>
<dbReference type="Pfam" id="PF00583">
    <property type="entry name" value="Acetyltransf_1"/>
    <property type="match status" value="1"/>
</dbReference>
<gene>
    <name evidence="4" type="ORF">E3U55_07655</name>
</gene>
<dbReference type="OrthoDB" id="9796381at2"/>